<keyword evidence="2" id="KW-1185">Reference proteome</keyword>
<reference evidence="1 2" key="1">
    <citation type="journal article" date="2017" name="Nat. Commun.">
        <title>Genome assembly with in vitro proximity ligation data and whole-genome triplication in lettuce.</title>
        <authorList>
            <person name="Reyes-Chin-Wo S."/>
            <person name="Wang Z."/>
            <person name="Yang X."/>
            <person name="Kozik A."/>
            <person name="Arikit S."/>
            <person name="Song C."/>
            <person name="Xia L."/>
            <person name="Froenicke L."/>
            <person name="Lavelle D.O."/>
            <person name="Truco M.J."/>
            <person name="Xia R."/>
            <person name="Zhu S."/>
            <person name="Xu C."/>
            <person name="Xu H."/>
            <person name="Xu X."/>
            <person name="Cox K."/>
            <person name="Korf I."/>
            <person name="Meyers B.C."/>
            <person name="Michelmore R.W."/>
        </authorList>
    </citation>
    <scope>NUCLEOTIDE SEQUENCE [LARGE SCALE GENOMIC DNA]</scope>
    <source>
        <strain evidence="2">cv. Salinas</strain>
        <tissue evidence="1">Seedlings</tissue>
    </source>
</reference>
<protein>
    <submittedName>
        <fullName evidence="1">Uncharacterized protein</fullName>
    </submittedName>
</protein>
<proteinExistence type="predicted"/>
<name>A0A9R1VE32_LACSA</name>
<evidence type="ECO:0000313" key="1">
    <source>
        <dbReference type="EMBL" id="KAJ0204425.1"/>
    </source>
</evidence>
<sequence length="317" mass="35375">MYEGKKICISDKDATTMIETDLKRKNAKGKELKVAAQSVHDMLDIPKGGTILTQLDKWIKVDTSYDEWKQQFKEGAIIRLNATKKVIIECLLSPPSDWNPILGPLEVQNVPCLSFSGINGGFGLESLCLRSKRGLELGESGTRDSQGCEISRHARFLSVSRDGTGMIVHTREGVMIWRILSLGLRDSDAPSVKSRVKLRKNCCYMCYAFEYVMSESIQLEPMRGRVTEFSGTSEDEPRRWSYHREGVLCILRCSNAACFVLCGTLDDGSHLPNECAGRVEDFAGERARAMGLVKEQVEQLLRSSGIVHVESMGRCGR</sequence>
<gene>
    <name evidence="1" type="ORF">LSAT_V11C500233240</name>
</gene>
<evidence type="ECO:0000313" key="2">
    <source>
        <dbReference type="Proteomes" id="UP000235145"/>
    </source>
</evidence>
<organism evidence="1 2">
    <name type="scientific">Lactuca sativa</name>
    <name type="common">Garden lettuce</name>
    <dbReference type="NCBI Taxonomy" id="4236"/>
    <lineage>
        <taxon>Eukaryota</taxon>
        <taxon>Viridiplantae</taxon>
        <taxon>Streptophyta</taxon>
        <taxon>Embryophyta</taxon>
        <taxon>Tracheophyta</taxon>
        <taxon>Spermatophyta</taxon>
        <taxon>Magnoliopsida</taxon>
        <taxon>eudicotyledons</taxon>
        <taxon>Gunneridae</taxon>
        <taxon>Pentapetalae</taxon>
        <taxon>asterids</taxon>
        <taxon>campanulids</taxon>
        <taxon>Asterales</taxon>
        <taxon>Asteraceae</taxon>
        <taxon>Cichorioideae</taxon>
        <taxon>Cichorieae</taxon>
        <taxon>Lactucinae</taxon>
        <taxon>Lactuca</taxon>
    </lineage>
</organism>
<dbReference type="Proteomes" id="UP000235145">
    <property type="component" value="Unassembled WGS sequence"/>
</dbReference>
<dbReference type="AlphaFoldDB" id="A0A9R1VE32"/>
<accession>A0A9R1VE32</accession>
<dbReference type="EMBL" id="NBSK02000005">
    <property type="protein sequence ID" value="KAJ0204425.1"/>
    <property type="molecule type" value="Genomic_DNA"/>
</dbReference>
<comment type="caution">
    <text evidence="1">The sequence shown here is derived from an EMBL/GenBank/DDBJ whole genome shotgun (WGS) entry which is preliminary data.</text>
</comment>